<feature type="compositionally biased region" description="Basic and acidic residues" evidence="1">
    <location>
        <begin position="66"/>
        <end position="91"/>
    </location>
</feature>
<dbReference type="STRING" id="1198245.SAMN05444858_109224"/>
<dbReference type="EMBL" id="FTNF01000009">
    <property type="protein sequence ID" value="SIR41006.1"/>
    <property type="molecule type" value="Genomic_DNA"/>
</dbReference>
<organism evidence="4 5">
    <name type="scientific">Micromonospora avicenniae</name>
    <dbReference type="NCBI Taxonomy" id="1198245"/>
    <lineage>
        <taxon>Bacteria</taxon>
        <taxon>Bacillati</taxon>
        <taxon>Actinomycetota</taxon>
        <taxon>Actinomycetes</taxon>
        <taxon>Micromonosporales</taxon>
        <taxon>Micromonosporaceae</taxon>
        <taxon>Micromonospora</taxon>
    </lineage>
</organism>
<feature type="compositionally biased region" description="Pro residues" evidence="1">
    <location>
        <begin position="256"/>
        <end position="267"/>
    </location>
</feature>
<evidence type="ECO:0000313" key="5">
    <source>
        <dbReference type="Proteomes" id="UP000186004"/>
    </source>
</evidence>
<feature type="region of interest" description="Disordered" evidence="1">
    <location>
        <begin position="1"/>
        <end position="25"/>
    </location>
</feature>
<feature type="domain" description="DUF4350" evidence="3">
    <location>
        <begin position="69"/>
        <end position="239"/>
    </location>
</feature>
<feature type="transmembrane region" description="Helical" evidence="2">
    <location>
        <begin position="321"/>
        <end position="340"/>
    </location>
</feature>
<evidence type="ECO:0000259" key="3">
    <source>
        <dbReference type="Pfam" id="PF14258"/>
    </source>
</evidence>
<gene>
    <name evidence="4" type="ORF">SAMN05444858_109224</name>
</gene>
<keyword evidence="2" id="KW-1133">Transmembrane helix</keyword>
<dbReference type="Proteomes" id="UP000186004">
    <property type="component" value="Unassembled WGS sequence"/>
</dbReference>
<feature type="transmembrane region" description="Helical" evidence="2">
    <location>
        <begin position="30"/>
        <end position="50"/>
    </location>
</feature>
<protein>
    <recommendedName>
        <fullName evidence="3">DUF4350 domain-containing protein</fullName>
    </recommendedName>
</protein>
<evidence type="ECO:0000256" key="2">
    <source>
        <dbReference type="SAM" id="Phobius"/>
    </source>
</evidence>
<feature type="compositionally biased region" description="Low complexity" evidence="1">
    <location>
        <begin position="7"/>
        <end position="16"/>
    </location>
</feature>
<evidence type="ECO:0000313" key="4">
    <source>
        <dbReference type="EMBL" id="SIR41006.1"/>
    </source>
</evidence>
<feature type="region of interest" description="Disordered" evidence="1">
    <location>
        <begin position="449"/>
        <end position="474"/>
    </location>
</feature>
<feature type="region of interest" description="Disordered" evidence="1">
    <location>
        <begin position="52"/>
        <end position="98"/>
    </location>
</feature>
<dbReference type="AlphaFoldDB" id="A0A1N7APQ9"/>
<keyword evidence="2" id="KW-0812">Transmembrane</keyword>
<dbReference type="InterPro" id="IPR025646">
    <property type="entry name" value="DUF4350"/>
</dbReference>
<proteinExistence type="predicted"/>
<reference evidence="4 5" key="1">
    <citation type="submission" date="2017-01" db="EMBL/GenBank/DDBJ databases">
        <authorList>
            <person name="Mah S.A."/>
            <person name="Swanson W.J."/>
            <person name="Moy G.W."/>
            <person name="Vacquier V.D."/>
        </authorList>
    </citation>
    <scope>NUCLEOTIDE SEQUENCE [LARGE SCALE GENOMIC DNA]</scope>
    <source>
        <strain evidence="4 5">DSM 45758</strain>
    </source>
</reference>
<dbReference type="RefSeq" id="WP_076471245.1">
    <property type="nucleotide sequence ID" value="NZ_FTNF01000009.1"/>
</dbReference>
<sequence length="474" mass="49918">MTAVPQATARPRTAAGPPGPAPRRRRWHRLAIPLGLVAALIATTLVTHALDRPDPDDRGYLSPVETGEHGGSRLADSLRQRGLTVRRETDARAALSTARTGPPATLFVPAADLLRSETLARLTRLPVGTRLVLVDPSVRVLLATGVPVDLTDRRWATKVVGPQTDGAPCPLDELGPVRQAAAQRQRYEPDAEVDADLCFSAGLARLPGAVETVLVGADDPFRNDRFGEQDNQAFATALLGVHARIVWLDLAGPEPPLPARSSPPPVADSPTTPEAGAETMPPDGNGQGGRPGTPPDGSADGPPRGSAGGPPPNPLWGAFPLWFWAILVQLALALLLAALWRARRLGPPAPEPLPVAVRSAETALGRARLYQRAGARGPAGRTLRSAALARLLPWLNLPADAPQDRVATAVAARTGGEPEQIEELLYGDDPATDEDLVTLARSLDTVTRAVVASPPERSQPVPSPRTDPTEGGPR</sequence>
<evidence type="ECO:0000256" key="1">
    <source>
        <dbReference type="SAM" id="MobiDB-lite"/>
    </source>
</evidence>
<keyword evidence="5" id="KW-1185">Reference proteome</keyword>
<dbReference type="Pfam" id="PF14258">
    <property type="entry name" value="DUF4350"/>
    <property type="match status" value="1"/>
</dbReference>
<feature type="region of interest" description="Disordered" evidence="1">
    <location>
        <begin position="256"/>
        <end position="311"/>
    </location>
</feature>
<name>A0A1N7APQ9_9ACTN</name>
<keyword evidence="2" id="KW-0472">Membrane</keyword>
<accession>A0A1N7APQ9</accession>